<evidence type="ECO:0000313" key="7">
    <source>
        <dbReference type="EnsemblMetazoa" id="XP_028132449.1"/>
    </source>
</evidence>
<evidence type="ECO:0000313" key="9">
    <source>
        <dbReference type="RefSeq" id="XP_028132449.1"/>
    </source>
</evidence>
<dbReference type="InterPro" id="IPR001841">
    <property type="entry name" value="Znf_RING"/>
</dbReference>
<dbReference type="OrthoDB" id="6671503at2759"/>
<dbReference type="PROSITE" id="PS50089">
    <property type="entry name" value="ZF_RING_2"/>
    <property type="match status" value="1"/>
</dbReference>
<proteinExistence type="predicted"/>
<sequence length="131" mass="15507">MDTVKELKEQIISNYAITSFIILTSFLCSFYIFNTCRKIRVVKPEDMKIYNKDCPICFNLLTMPIRSKCGHAYCLDCLYTFRNKNSWNYSCPYCRAPLKKLQLIENEDNKYSDLTKEMVKRKLKLISENTV</sequence>
<dbReference type="PANTHER" id="PTHR22894:SF5">
    <property type="entry name" value="RING-TYPE DOMAIN-CONTAINING PROTEIN"/>
    <property type="match status" value="1"/>
</dbReference>
<dbReference type="PANTHER" id="PTHR22894">
    <property type="entry name" value="RING-TYPE DOMAIN-CONTAINING PROTEIN"/>
    <property type="match status" value="1"/>
</dbReference>
<dbReference type="AlphaFoldDB" id="A0A6P7F9D7"/>
<dbReference type="InterPro" id="IPR027370">
    <property type="entry name" value="Znf-RING_euk"/>
</dbReference>
<keyword evidence="2 4" id="KW-0863">Zinc-finger</keyword>
<evidence type="ECO:0000259" key="6">
    <source>
        <dbReference type="PROSITE" id="PS50089"/>
    </source>
</evidence>
<evidence type="ECO:0000313" key="8">
    <source>
        <dbReference type="Proteomes" id="UP001652700"/>
    </source>
</evidence>
<reference evidence="7" key="2">
    <citation type="submission" date="2025-05" db="UniProtKB">
        <authorList>
            <consortium name="EnsemblMetazoa"/>
        </authorList>
    </citation>
    <scope>IDENTIFICATION</scope>
</reference>
<evidence type="ECO:0000256" key="4">
    <source>
        <dbReference type="PROSITE-ProRule" id="PRU00175"/>
    </source>
</evidence>
<dbReference type="InterPro" id="IPR038896">
    <property type="entry name" value="RNF170"/>
</dbReference>
<dbReference type="RefSeq" id="XP_028132449.1">
    <property type="nucleotide sequence ID" value="XM_028276648.1"/>
</dbReference>
<dbReference type="Pfam" id="PF13445">
    <property type="entry name" value="zf-RING_UBOX"/>
    <property type="match status" value="1"/>
</dbReference>
<dbReference type="GeneID" id="114327931"/>
<evidence type="ECO:0000256" key="5">
    <source>
        <dbReference type="SAM" id="Phobius"/>
    </source>
</evidence>
<keyword evidence="5" id="KW-0472">Membrane</keyword>
<dbReference type="Proteomes" id="UP001652700">
    <property type="component" value="Unplaced"/>
</dbReference>
<dbReference type="GO" id="GO:0008270">
    <property type="term" value="F:zinc ion binding"/>
    <property type="evidence" value="ECO:0007669"/>
    <property type="project" value="UniProtKB-KW"/>
</dbReference>
<keyword evidence="1" id="KW-0479">Metal-binding</keyword>
<protein>
    <submittedName>
        <fullName evidence="9">E3 ubiquitin-protein ligase COP1-like isoform X1</fullName>
    </submittedName>
</protein>
<reference evidence="9" key="1">
    <citation type="submission" date="2025-04" db="UniProtKB">
        <authorList>
            <consortium name="RefSeq"/>
        </authorList>
    </citation>
    <scope>IDENTIFICATION</scope>
    <source>
        <tissue evidence="9">Whole insect</tissue>
    </source>
</reference>
<dbReference type="PROSITE" id="PS00518">
    <property type="entry name" value="ZF_RING_1"/>
    <property type="match status" value="1"/>
</dbReference>
<dbReference type="InterPro" id="IPR017907">
    <property type="entry name" value="Znf_RING_CS"/>
</dbReference>
<dbReference type="Gene3D" id="3.30.40.10">
    <property type="entry name" value="Zinc/RING finger domain, C3HC4 (zinc finger)"/>
    <property type="match status" value="1"/>
</dbReference>
<evidence type="ECO:0000256" key="2">
    <source>
        <dbReference type="ARBA" id="ARBA00022771"/>
    </source>
</evidence>
<keyword evidence="5" id="KW-1133">Transmembrane helix</keyword>
<accession>A0A6P7F9D7</accession>
<dbReference type="SMART" id="SM00184">
    <property type="entry name" value="RING"/>
    <property type="match status" value="1"/>
</dbReference>
<dbReference type="KEGG" id="dvv:114327931"/>
<organism evidence="9">
    <name type="scientific">Diabrotica virgifera virgifera</name>
    <name type="common">western corn rootworm</name>
    <dbReference type="NCBI Taxonomy" id="50390"/>
    <lineage>
        <taxon>Eukaryota</taxon>
        <taxon>Metazoa</taxon>
        <taxon>Ecdysozoa</taxon>
        <taxon>Arthropoda</taxon>
        <taxon>Hexapoda</taxon>
        <taxon>Insecta</taxon>
        <taxon>Pterygota</taxon>
        <taxon>Neoptera</taxon>
        <taxon>Endopterygota</taxon>
        <taxon>Coleoptera</taxon>
        <taxon>Polyphaga</taxon>
        <taxon>Cucujiformia</taxon>
        <taxon>Chrysomeloidea</taxon>
        <taxon>Chrysomelidae</taxon>
        <taxon>Galerucinae</taxon>
        <taxon>Diabroticina</taxon>
        <taxon>Diabroticites</taxon>
        <taxon>Diabrotica</taxon>
    </lineage>
</organism>
<gene>
    <name evidence="9" type="primary">LOC114327931</name>
</gene>
<evidence type="ECO:0000256" key="1">
    <source>
        <dbReference type="ARBA" id="ARBA00022723"/>
    </source>
</evidence>
<dbReference type="InterPro" id="IPR013083">
    <property type="entry name" value="Znf_RING/FYVE/PHD"/>
</dbReference>
<keyword evidence="3" id="KW-0862">Zinc</keyword>
<name>A0A6P7F9D7_DIAVI</name>
<dbReference type="EnsemblMetazoa" id="XM_028276648.2">
    <property type="protein sequence ID" value="XP_028132449.1"/>
    <property type="gene ID" value="LOC114327931"/>
</dbReference>
<dbReference type="InParanoid" id="A0A6P7F9D7"/>
<keyword evidence="5" id="KW-0812">Transmembrane</keyword>
<evidence type="ECO:0000256" key="3">
    <source>
        <dbReference type="ARBA" id="ARBA00022833"/>
    </source>
</evidence>
<dbReference type="SUPFAM" id="SSF57850">
    <property type="entry name" value="RING/U-box"/>
    <property type="match status" value="1"/>
</dbReference>
<dbReference type="GO" id="GO:0061630">
    <property type="term" value="F:ubiquitin protein ligase activity"/>
    <property type="evidence" value="ECO:0007669"/>
    <property type="project" value="InterPro"/>
</dbReference>
<feature type="transmembrane region" description="Helical" evidence="5">
    <location>
        <begin position="12"/>
        <end position="33"/>
    </location>
</feature>
<keyword evidence="8" id="KW-1185">Reference proteome</keyword>
<feature type="domain" description="RING-type" evidence="6">
    <location>
        <begin position="54"/>
        <end position="95"/>
    </location>
</feature>